<name>A0ABS7XLM7_9FLAO</name>
<organism evidence="2 3">
    <name type="scientific">Psychroflexus longus</name>
    <dbReference type="NCBI Taxonomy" id="2873596"/>
    <lineage>
        <taxon>Bacteria</taxon>
        <taxon>Pseudomonadati</taxon>
        <taxon>Bacteroidota</taxon>
        <taxon>Flavobacteriia</taxon>
        <taxon>Flavobacteriales</taxon>
        <taxon>Flavobacteriaceae</taxon>
        <taxon>Psychroflexus</taxon>
    </lineage>
</organism>
<accession>A0ABS7XLM7</accession>
<keyword evidence="3" id="KW-1185">Reference proteome</keyword>
<proteinExistence type="predicted"/>
<evidence type="ECO:0000313" key="2">
    <source>
        <dbReference type="EMBL" id="MBZ9779846.1"/>
    </source>
</evidence>
<dbReference type="Proteomes" id="UP001199314">
    <property type="component" value="Unassembled WGS sequence"/>
</dbReference>
<protein>
    <submittedName>
        <fullName evidence="2">Uncharacterized protein</fullName>
    </submittedName>
</protein>
<keyword evidence="1" id="KW-0812">Transmembrane</keyword>
<evidence type="ECO:0000256" key="1">
    <source>
        <dbReference type="SAM" id="Phobius"/>
    </source>
</evidence>
<comment type="caution">
    <text evidence="2">The sequence shown here is derived from an EMBL/GenBank/DDBJ whole genome shotgun (WGS) entry which is preliminary data.</text>
</comment>
<reference evidence="3" key="1">
    <citation type="submission" date="2023-07" db="EMBL/GenBank/DDBJ databases">
        <title>Novel species isolated from saline lakes on Tibetan Plateau.</title>
        <authorList>
            <person name="Lu H."/>
        </authorList>
    </citation>
    <scope>NUCLEOTIDE SEQUENCE [LARGE SCALE GENOMIC DNA]</scope>
    <source>
        <strain evidence="3">CAK8W</strain>
    </source>
</reference>
<feature type="transmembrane region" description="Helical" evidence="1">
    <location>
        <begin position="31"/>
        <end position="51"/>
    </location>
</feature>
<keyword evidence="1" id="KW-1133">Transmembrane helix</keyword>
<evidence type="ECO:0000313" key="3">
    <source>
        <dbReference type="Proteomes" id="UP001199314"/>
    </source>
</evidence>
<sequence length="63" mass="7154">MKMKKNSLAEKTKEDLVNNILNSQVVKIAKFTAVGFGVIYGLGYLFKILAFTKSNFNDFKKTF</sequence>
<dbReference type="EMBL" id="JAIQZE010000018">
    <property type="protein sequence ID" value="MBZ9779846.1"/>
    <property type="molecule type" value="Genomic_DNA"/>
</dbReference>
<dbReference type="RefSeq" id="WP_224462176.1">
    <property type="nucleotide sequence ID" value="NZ_JAIQZE010000018.1"/>
</dbReference>
<gene>
    <name evidence="2" type="ORF">LB452_13035</name>
</gene>
<keyword evidence="1" id="KW-0472">Membrane</keyword>